<evidence type="ECO:0000313" key="1">
    <source>
        <dbReference type="EMBL" id="KAG0565572.1"/>
    </source>
</evidence>
<proteinExistence type="predicted"/>
<comment type="caution">
    <text evidence="1">The sequence shown here is derived from an EMBL/GenBank/DDBJ whole genome shotgun (WGS) entry which is preliminary data.</text>
</comment>
<dbReference type="EMBL" id="CM026429">
    <property type="protein sequence ID" value="KAG0565572.1"/>
    <property type="molecule type" value="Genomic_DNA"/>
</dbReference>
<accession>A0A8T0H921</accession>
<name>A0A8T0H921_CERPU</name>
<reference evidence="1" key="1">
    <citation type="submission" date="2020-06" db="EMBL/GenBank/DDBJ databases">
        <title>WGS assembly of Ceratodon purpureus strain R40.</title>
        <authorList>
            <person name="Carey S.B."/>
            <person name="Jenkins J."/>
            <person name="Shu S."/>
            <person name="Lovell J.T."/>
            <person name="Sreedasyam A."/>
            <person name="Maumus F."/>
            <person name="Tiley G.P."/>
            <person name="Fernandez-Pozo N."/>
            <person name="Barry K."/>
            <person name="Chen C."/>
            <person name="Wang M."/>
            <person name="Lipzen A."/>
            <person name="Daum C."/>
            <person name="Saski C.A."/>
            <person name="Payton A.C."/>
            <person name="Mcbreen J.C."/>
            <person name="Conrad R.E."/>
            <person name="Kollar L.M."/>
            <person name="Olsson S."/>
            <person name="Huttunen S."/>
            <person name="Landis J.B."/>
            <person name="Wickett N.J."/>
            <person name="Johnson M.G."/>
            <person name="Rensing S.A."/>
            <person name="Grimwood J."/>
            <person name="Schmutz J."/>
            <person name="Mcdaniel S.F."/>
        </authorList>
    </citation>
    <scope>NUCLEOTIDE SEQUENCE</scope>
    <source>
        <strain evidence="1">R40</strain>
    </source>
</reference>
<sequence>MQFELRFYENFNESRPCCFVRLVWGWGWGVTWKLEVGSGSKGVERIVNCNAHRQCSWGRGSAEVEVVQYCTEAGVRGSGPRGKRVLSQSTPCTKSDAPARLYIERLPTPTRHSALSELTLESAPGDSVCGQCQCQCQCQCQWGVCVPPVSPTSGALRPTRRTGQAHSHAQ</sequence>
<gene>
    <name evidence="1" type="ORF">KC19_8G200900</name>
</gene>
<dbReference type="Proteomes" id="UP000822688">
    <property type="component" value="Chromosome 8"/>
</dbReference>
<dbReference type="AlphaFoldDB" id="A0A8T0H921"/>
<organism evidence="1 2">
    <name type="scientific">Ceratodon purpureus</name>
    <name type="common">Fire moss</name>
    <name type="synonym">Dicranum purpureum</name>
    <dbReference type="NCBI Taxonomy" id="3225"/>
    <lineage>
        <taxon>Eukaryota</taxon>
        <taxon>Viridiplantae</taxon>
        <taxon>Streptophyta</taxon>
        <taxon>Embryophyta</taxon>
        <taxon>Bryophyta</taxon>
        <taxon>Bryophytina</taxon>
        <taxon>Bryopsida</taxon>
        <taxon>Dicranidae</taxon>
        <taxon>Pseudoditrichales</taxon>
        <taxon>Ditrichaceae</taxon>
        <taxon>Ceratodon</taxon>
    </lineage>
</organism>
<protein>
    <submittedName>
        <fullName evidence="1">Uncharacterized protein</fullName>
    </submittedName>
</protein>
<keyword evidence="2" id="KW-1185">Reference proteome</keyword>
<evidence type="ECO:0000313" key="2">
    <source>
        <dbReference type="Proteomes" id="UP000822688"/>
    </source>
</evidence>